<protein>
    <submittedName>
        <fullName evidence="1">Uncharacterized protein</fullName>
    </submittedName>
</protein>
<keyword evidence="2" id="KW-1185">Reference proteome</keyword>
<dbReference type="Proteomes" id="UP000790347">
    <property type="component" value="Unassembled WGS sequence"/>
</dbReference>
<gene>
    <name evidence="1" type="ORF">DERF_002104</name>
</gene>
<sequence length="74" mass="7959">MGKSLSQQIGLSPNPSKNFIHSVTHDMSADFLMQLMYSTAAAPYFAANFAVSLIHVKMLSESGHSGIDGISDWA</sequence>
<evidence type="ECO:0000313" key="1">
    <source>
        <dbReference type="EMBL" id="KAH9528134.1"/>
    </source>
</evidence>
<organism evidence="1 2">
    <name type="scientific">Dermatophagoides farinae</name>
    <name type="common">American house dust mite</name>
    <dbReference type="NCBI Taxonomy" id="6954"/>
    <lineage>
        <taxon>Eukaryota</taxon>
        <taxon>Metazoa</taxon>
        <taxon>Ecdysozoa</taxon>
        <taxon>Arthropoda</taxon>
        <taxon>Chelicerata</taxon>
        <taxon>Arachnida</taxon>
        <taxon>Acari</taxon>
        <taxon>Acariformes</taxon>
        <taxon>Sarcoptiformes</taxon>
        <taxon>Astigmata</taxon>
        <taxon>Psoroptidia</taxon>
        <taxon>Analgoidea</taxon>
        <taxon>Pyroglyphidae</taxon>
        <taxon>Dermatophagoidinae</taxon>
        <taxon>Dermatophagoides</taxon>
    </lineage>
</organism>
<comment type="caution">
    <text evidence="1">The sequence shown here is derived from an EMBL/GenBank/DDBJ whole genome shotgun (WGS) entry which is preliminary data.</text>
</comment>
<name>A0A922IF33_DERFA</name>
<proteinExistence type="predicted"/>
<dbReference type="AlphaFoldDB" id="A0A922IF33"/>
<evidence type="ECO:0000313" key="2">
    <source>
        <dbReference type="Proteomes" id="UP000790347"/>
    </source>
</evidence>
<reference evidence="1" key="1">
    <citation type="submission" date="2013-05" db="EMBL/GenBank/DDBJ databases">
        <authorList>
            <person name="Yim A.K.Y."/>
            <person name="Chan T.F."/>
            <person name="Ji K.M."/>
            <person name="Liu X.Y."/>
            <person name="Zhou J.W."/>
            <person name="Li R.Q."/>
            <person name="Yang K.Y."/>
            <person name="Li J."/>
            <person name="Li M."/>
            <person name="Law P.T.W."/>
            <person name="Wu Y.L."/>
            <person name="Cai Z.L."/>
            <person name="Qin H."/>
            <person name="Bao Y."/>
            <person name="Leung R.K.K."/>
            <person name="Ng P.K.S."/>
            <person name="Zou J."/>
            <person name="Zhong X.J."/>
            <person name="Ran P.X."/>
            <person name="Zhong N.S."/>
            <person name="Liu Z.G."/>
            <person name="Tsui S.K.W."/>
        </authorList>
    </citation>
    <scope>NUCLEOTIDE SEQUENCE</scope>
    <source>
        <strain evidence="1">Derf</strain>
        <tissue evidence="1">Whole organism</tissue>
    </source>
</reference>
<accession>A0A922IF33</accession>
<reference evidence="1" key="2">
    <citation type="journal article" date="2022" name="Res Sq">
        <title>Comparative Genomics Reveals Insights into the Divergent Evolution of Astigmatic Mites and Household Pest Adaptations.</title>
        <authorList>
            <person name="Xiong Q."/>
            <person name="Wan A.T.-Y."/>
            <person name="Liu X.-Y."/>
            <person name="Fung C.S.-H."/>
            <person name="Xiao X."/>
            <person name="Malainual N."/>
            <person name="Hou J."/>
            <person name="Wang L."/>
            <person name="Wang M."/>
            <person name="Yang K."/>
            <person name="Cui Y."/>
            <person name="Leung E."/>
            <person name="Nong W."/>
            <person name="Shin S.-K."/>
            <person name="Au S."/>
            <person name="Jeong K.Y."/>
            <person name="Chew F.T."/>
            <person name="Hui J."/>
            <person name="Leung T.F."/>
            <person name="Tungtrongchitr A."/>
            <person name="Zhong N."/>
            <person name="Liu Z."/>
            <person name="Tsui S."/>
        </authorList>
    </citation>
    <scope>NUCLEOTIDE SEQUENCE</scope>
    <source>
        <strain evidence="1">Derf</strain>
        <tissue evidence="1">Whole organism</tissue>
    </source>
</reference>
<dbReference type="EMBL" id="ASGP02000001">
    <property type="protein sequence ID" value="KAH9528134.1"/>
    <property type="molecule type" value="Genomic_DNA"/>
</dbReference>